<keyword evidence="4 6" id="KW-0479">Metal-binding</keyword>
<dbReference type="Pfam" id="PF00067">
    <property type="entry name" value="p450"/>
    <property type="match status" value="1"/>
</dbReference>
<reference evidence="7 8" key="1">
    <citation type="journal article" date="2016" name="Sci. Rep.">
        <title>Insights into Adaptations to a Near-Obligate Nematode Endoparasitic Lifestyle from the Finished Genome of Drechmeria coniospora.</title>
        <authorList>
            <person name="Zhang L."/>
            <person name="Zhou Z."/>
            <person name="Guo Q."/>
            <person name="Fokkens L."/>
            <person name="Miskei M."/>
            <person name="Pocsi I."/>
            <person name="Zhang W."/>
            <person name="Chen M."/>
            <person name="Wang L."/>
            <person name="Sun Y."/>
            <person name="Donzelli B.G."/>
            <person name="Gibson D.M."/>
            <person name="Nelson D.R."/>
            <person name="Luo J.G."/>
            <person name="Rep M."/>
            <person name="Liu H."/>
            <person name="Yang S."/>
            <person name="Wang J."/>
            <person name="Krasnoff S.B."/>
            <person name="Xu Y."/>
            <person name="Molnar I."/>
            <person name="Lin M."/>
        </authorList>
    </citation>
    <scope>NUCLEOTIDE SEQUENCE [LARGE SCALE GENOMIC DNA]</scope>
    <source>
        <strain evidence="7 8">ARSEF 6962</strain>
    </source>
</reference>
<comment type="cofactor">
    <cofactor evidence="1">
        <name>heme</name>
        <dbReference type="ChEBI" id="CHEBI:30413"/>
    </cofactor>
</comment>
<evidence type="ECO:0000256" key="1">
    <source>
        <dbReference type="ARBA" id="ARBA00001971"/>
    </source>
</evidence>
<comment type="caution">
    <text evidence="7">The sequence shown here is derived from an EMBL/GenBank/DDBJ whole genome shotgun (WGS) entry which is preliminary data.</text>
</comment>
<dbReference type="SUPFAM" id="SSF48264">
    <property type="entry name" value="Cytochrome P450"/>
    <property type="match status" value="1"/>
</dbReference>
<evidence type="ECO:0008006" key="9">
    <source>
        <dbReference type="Google" id="ProtNLM"/>
    </source>
</evidence>
<keyword evidence="6" id="KW-0560">Oxidoreductase</keyword>
<dbReference type="AlphaFoldDB" id="A0A151GJE8"/>
<dbReference type="InterPro" id="IPR050121">
    <property type="entry name" value="Cytochrome_P450_monoxygenase"/>
</dbReference>
<evidence type="ECO:0000256" key="2">
    <source>
        <dbReference type="ARBA" id="ARBA00010617"/>
    </source>
</evidence>
<evidence type="ECO:0000256" key="4">
    <source>
        <dbReference type="ARBA" id="ARBA00022723"/>
    </source>
</evidence>
<dbReference type="RefSeq" id="XP_040656605.1">
    <property type="nucleotide sequence ID" value="XM_040801572.1"/>
</dbReference>
<dbReference type="GO" id="GO:0004497">
    <property type="term" value="F:monooxygenase activity"/>
    <property type="evidence" value="ECO:0007669"/>
    <property type="project" value="UniProtKB-KW"/>
</dbReference>
<protein>
    <recommendedName>
        <fullName evidence="9">Cytochrome P450</fullName>
    </recommendedName>
</protein>
<evidence type="ECO:0000256" key="6">
    <source>
        <dbReference type="RuleBase" id="RU000461"/>
    </source>
</evidence>
<dbReference type="InterPro" id="IPR001128">
    <property type="entry name" value="Cyt_P450"/>
</dbReference>
<name>A0A151GJE8_DRECN</name>
<comment type="similarity">
    <text evidence="2 6">Belongs to the cytochrome P450 family.</text>
</comment>
<dbReference type="GO" id="GO:0020037">
    <property type="term" value="F:heme binding"/>
    <property type="evidence" value="ECO:0007669"/>
    <property type="project" value="InterPro"/>
</dbReference>
<dbReference type="InParanoid" id="A0A151GJE8"/>
<evidence type="ECO:0000256" key="3">
    <source>
        <dbReference type="ARBA" id="ARBA00022617"/>
    </source>
</evidence>
<evidence type="ECO:0000256" key="5">
    <source>
        <dbReference type="ARBA" id="ARBA00023004"/>
    </source>
</evidence>
<keyword evidence="6" id="KW-0503">Monooxygenase</keyword>
<dbReference type="Gene3D" id="1.10.630.10">
    <property type="entry name" value="Cytochrome P450"/>
    <property type="match status" value="1"/>
</dbReference>
<keyword evidence="5 6" id="KW-0408">Iron</keyword>
<dbReference type="PANTHER" id="PTHR24305">
    <property type="entry name" value="CYTOCHROME P450"/>
    <property type="match status" value="1"/>
</dbReference>
<dbReference type="Proteomes" id="UP000076580">
    <property type="component" value="Chromosome 02"/>
</dbReference>
<accession>A0A151GJE8</accession>
<dbReference type="GO" id="GO:0016705">
    <property type="term" value="F:oxidoreductase activity, acting on paired donors, with incorporation or reduction of molecular oxygen"/>
    <property type="evidence" value="ECO:0007669"/>
    <property type="project" value="InterPro"/>
</dbReference>
<organism evidence="7 8">
    <name type="scientific">Drechmeria coniospora</name>
    <name type="common">Nematophagous fungus</name>
    <name type="synonym">Meria coniospora</name>
    <dbReference type="NCBI Taxonomy" id="98403"/>
    <lineage>
        <taxon>Eukaryota</taxon>
        <taxon>Fungi</taxon>
        <taxon>Dikarya</taxon>
        <taxon>Ascomycota</taxon>
        <taxon>Pezizomycotina</taxon>
        <taxon>Sordariomycetes</taxon>
        <taxon>Hypocreomycetidae</taxon>
        <taxon>Hypocreales</taxon>
        <taxon>Ophiocordycipitaceae</taxon>
        <taxon>Drechmeria</taxon>
    </lineage>
</organism>
<dbReference type="PANTHER" id="PTHR24305:SF166">
    <property type="entry name" value="CYTOCHROME P450 12A4, MITOCHONDRIAL-RELATED"/>
    <property type="match status" value="1"/>
</dbReference>
<dbReference type="InterPro" id="IPR017972">
    <property type="entry name" value="Cyt_P450_CS"/>
</dbReference>
<dbReference type="InterPro" id="IPR036396">
    <property type="entry name" value="Cyt_P450_sf"/>
</dbReference>
<dbReference type="GO" id="GO:0005506">
    <property type="term" value="F:iron ion binding"/>
    <property type="evidence" value="ECO:0007669"/>
    <property type="project" value="InterPro"/>
</dbReference>
<sequence>METLRLHAPIPGTQLHETPYPSCHIGSFETPAGVRIAALAHTLHLNETVFPNATVWDHTSWLRSYDHAMKSMHRQFWAFSSGGRMCLGSNFALQETKLIAAAVYSHFETTIVSDEGIEKSDGYSAQPTGNALFLRLTPVEDGRVF</sequence>
<gene>
    <name evidence="7" type="ORF">DCS_04260</name>
</gene>
<dbReference type="PROSITE" id="PS00086">
    <property type="entry name" value="CYTOCHROME_P450"/>
    <property type="match status" value="1"/>
</dbReference>
<evidence type="ECO:0000313" key="7">
    <source>
        <dbReference type="EMBL" id="KYK57253.1"/>
    </source>
</evidence>
<dbReference type="STRING" id="98403.A0A151GJE8"/>
<proteinExistence type="inferred from homology"/>
<dbReference type="GeneID" id="63716903"/>
<dbReference type="EMBL" id="LAYC01000002">
    <property type="protein sequence ID" value="KYK57253.1"/>
    <property type="molecule type" value="Genomic_DNA"/>
</dbReference>
<evidence type="ECO:0000313" key="8">
    <source>
        <dbReference type="Proteomes" id="UP000076580"/>
    </source>
</evidence>
<keyword evidence="3 6" id="KW-0349">Heme</keyword>
<keyword evidence="8" id="KW-1185">Reference proteome</keyword>